<dbReference type="GO" id="GO:0016020">
    <property type="term" value="C:membrane"/>
    <property type="evidence" value="ECO:0007669"/>
    <property type="project" value="UniProtKB-SubCell"/>
</dbReference>
<dbReference type="InterPro" id="IPR039587">
    <property type="entry name" value="TMEM248/TMEM219_dom"/>
</dbReference>
<comment type="subcellular location">
    <subcellularLocation>
        <location evidence="1">Membrane</location>
    </subcellularLocation>
</comment>
<keyword evidence="3 5" id="KW-1133">Transmembrane helix</keyword>
<dbReference type="Proteomes" id="UP000596742">
    <property type="component" value="Unassembled WGS sequence"/>
</dbReference>
<sequence length="321" mass="36246">MGSGSCDLIINCNIFGDLADKMTLWENLKGFTSSRPPLVMFMVCLGAFAIALISLSYYFKSNDLYNPDLTEEWQAFLENFAEVDFCITNNDSDIQIGDFEPPLRLHHIYSKLRPTSHFSRPTNDEVVNTSISMWVEITPTRELIHMPNNITFLYASLNGSMVGLRDHKLEDTMNLTLYLPIAWNQIHCLKTGRCSTVKVLACVNFQAPAYFFPSVRQPGVCYGMNESGAEYHSKMVAIHKSSQAGGKKACPGSPHLLIKHSRDPNINMMLTLEDRSVINLHLMHTSYFLVVMFITLFCYALIRGKPAKPKSHPYTEVQTSV</sequence>
<evidence type="ECO:0000259" key="6">
    <source>
        <dbReference type="Pfam" id="PF14940"/>
    </source>
</evidence>
<dbReference type="Pfam" id="PF14940">
    <property type="entry name" value="TMEM219"/>
    <property type="match status" value="1"/>
</dbReference>
<feature type="domain" description="TMEM248/TMEM219" evidence="6">
    <location>
        <begin position="28"/>
        <end position="268"/>
    </location>
</feature>
<comment type="caution">
    <text evidence="7">The sequence shown here is derived from an EMBL/GenBank/DDBJ whole genome shotgun (WGS) entry which is preliminary data.</text>
</comment>
<dbReference type="InterPro" id="IPR039493">
    <property type="entry name" value="TMEM248/TMEM219"/>
</dbReference>
<feature type="transmembrane region" description="Helical" evidence="5">
    <location>
        <begin position="282"/>
        <end position="302"/>
    </location>
</feature>
<name>A0A8B6EKJ1_MYTGA</name>
<keyword evidence="2 5" id="KW-0812">Transmembrane</keyword>
<evidence type="ECO:0000313" key="7">
    <source>
        <dbReference type="EMBL" id="VDI36361.1"/>
    </source>
</evidence>
<keyword evidence="8" id="KW-1185">Reference proteome</keyword>
<feature type="transmembrane region" description="Helical" evidence="5">
    <location>
        <begin position="38"/>
        <end position="59"/>
    </location>
</feature>
<evidence type="ECO:0000256" key="4">
    <source>
        <dbReference type="ARBA" id="ARBA00023136"/>
    </source>
</evidence>
<keyword evidence="4 5" id="KW-0472">Membrane</keyword>
<dbReference type="AlphaFoldDB" id="A0A8B6EKJ1"/>
<protein>
    <recommendedName>
        <fullName evidence="6">TMEM248/TMEM219 domain-containing protein</fullName>
    </recommendedName>
</protein>
<organism evidence="7 8">
    <name type="scientific">Mytilus galloprovincialis</name>
    <name type="common">Mediterranean mussel</name>
    <dbReference type="NCBI Taxonomy" id="29158"/>
    <lineage>
        <taxon>Eukaryota</taxon>
        <taxon>Metazoa</taxon>
        <taxon>Spiralia</taxon>
        <taxon>Lophotrochozoa</taxon>
        <taxon>Mollusca</taxon>
        <taxon>Bivalvia</taxon>
        <taxon>Autobranchia</taxon>
        <taxon>Pteriomorphia</taxon>
        <taxon>Mytilida</taxon>
        <taxon>Mytiloidea</taxon>
        <taxon>Mytilidae</taxon>
        <taxon>Mytilinae</taxon>
        <taxon>Mytilus</taxon>
    </lineage>
</organism>
<evidence type="ECO:0000256" key="1">
    <source>
        <dbReference type="ARBA" id="ARBA00004370"/>
    </source>
</evidence>
<dbReference type="PANTHER" id="PTHR16002:SF4">
    <property type="entry name" value="TMEM248_TMEM219 DOMAIN-CONTAINING PROTEIN"/>
    <property type="match status" value="1"/>
</dbReference>
<evidence type="ECO:0000256" key="5">
    <source>
        <dbReference type="SAM" id="Phobius"/>
    </source>
</evidence>
<reference evidence="7" key="1">
    <citation type="submission" date="2018-11" db="EMBL/GenBank/DDBJ databases">
        <authorList>
            <person name="Alioto T."/>
            <person name="Alioto T."/>
        </authorList>
    </citation>
    <scope>NUCLEOTIDE SEQUENCE</scope>
</reference>
<proteinExistence type="predicted"/>
<evidence type="ECO:0000313" key="8">
    <source>
        <dbReference type="Proteomes" id="UP000596742"/>
    </source>
</evidence>
<evidence type="ECO:0000256" key="2">
    <source>
        <dbReference type="ARBA" id="ARBA00022692"/>
    </source>
</evidence>
<evidence type="ECO:0000256" key="3">
    <source>
        <dbReference type="ARBA" id="ARBA00022989"/>
    </source>
</evidence>
<dbReference type="EMBL" id="UYJE01005323">
    <property type="protein sequence ID" value="VDI36361.1"/>
    <property type="molecule type" value="Genomic_DNA"/>
</dbReference>
<accession>A0A8B6EKJ1</accession>
<dbReference type="OrthoDB" id="6329605at2759"/>
<dbReference type="PANTHER" id="PTHR16002">
    <property type="entry name" value="TRANSMEMBRANE PROTEIN 248-LIKE"/>
    <property type="match status" value="1"/>
</dbReference>
<gene>
    <name evidence="7" type="ORF">MGAL_10B044083</name>
</gene>